<proteinExistence type="predicted"/>
<reference evidence="1" key="1">
    <citation type="journal article" date="2012" name="PLoS ONE">
        <title>Gene sets for utilization of primary and secondary nutrition supplies in the distal gut of endangered iberian lynx.</title>
        <authorList>
            <person name="Alcaide M."/>
            <person name="Messina E."/>
            <person name="Richter M."/>
            <person name="Bargiela R."/>
            <person name="Peplies J."/>
            <person name="Huws S.A."/>
            <person name="Newbold C.J."/>
            <person name="Golyshin P.N."/>
            <person name="Simon M.A."/>
            <person name="Lopez G."/>
            <person name="Yakimov M.M."/>
            <person name="Ferrer M."/>
        </authorList>
    </citation>
    <scope>NUCLEOTIDE SEQUENCE</scope>
</reference>
<name>J9GX47_9ZZZZ</name>
<organism evidence="1">
    <name type="scientific">gut metagenome</name>
    <dbReference type="NCBI Taxonomy" id="749906"/>
    <lineage>
        <taxon>unclassified sequences</taxon>
        <taxon>metagenomes</taxon>
        <taxon>organismal metagenomes</taxon>
    </lineage>
</organism>
<evidence type="ECO:0000313" key="1">
    <source>
        <dbReference type="EMBL" id="EJX05270.1"/>
    </source>
</evidence>
<gene>
    <name evidence="1" type="ORF">EVA_06626</name>
</gene>
<sequence>MIIENGTLQVMQKTGGGFDKNGLPQKVQNAPGEPIPCNIKTLNHDKKGKYIDGTFSRFSYEILLDIETTQNFTADRVRLTDNRGNVIGDFQVQDVQHLDAVGAIKISV</sequence>
<comment type="caution">
    <text evidence="1">The sequence shown here is derived from an EMBL/GenBank/DDBJ whole genome shotgun (WGS) entry which is preliminary data.</text>
</comment>
<dbReference type="EMBL" id="AMCI01001526">
    <property type="protein sequence ID" value="EJX05270.1"/>
    <property type="molecule type" value="Genomic_DNA"/>
</dbReference>
<accession>J9GX47</accession>
<dbReference type="AlphaFoldDB" id="J9GX47"/>
<protein>
    <submittedName>
        <fullName evidence="1">Uncharacterized protein</fullName>
    </submittedName>
</protein>